<dbReference type="InterPro" id="IPR011044">
    <property type="entry name" value="Quino_amine_DH_bsu"/>
</dbReference>
<dbReference type="InterPro" id="IPR007788">
    <property type="entry name" value="QCT"/>
</dbReference>
<feature type="signal peptide" evidence="1">
    <location>
        <begin position="1"/>
        <end position="23"/>
    </location>
</feature>
<gene>
    <name evidence="2" type="ORF">HCU74_06965</name>
</gene>
<proteinExistence type="predicted"/>
<protein>
    <submittedName>
        <fullName evidence="2">Glutaminyl-peptide cyclotransferase</fullName>
    </submittedName>
</protein>
<keyword evidence="1" id="KW-0732">Signal</keyword>
<dbReference type="EMBL" id="JAAWWK010000002">
    <property type="protein sequence ID" value="NKI17162.1"/>
    <property type="molecule type" value="Genomic_DNA"/>
</dbReference>
<name>A0ABX1GDA9_9GAMM</name>
<dbReference type="SUPFAM" id="SSF50969">
    <property type="entry name" value="YVTN repeat-like/Quinoprotein amine dehydrogenase"/>
    <property type="match status" value="1"/>
</dbReference>
<dbReference type="PANTHER" id="PTHR31270:SF1">
    <property type="entry name" value="GLUTAMINYL-PEPTIDE CYCLOTRANSFERASE"/>
    <property type="match status" value="1"/>
</dbReference>
<reference evidence="2 3" key="1">
    <citation type="submission" date="2020-04" db="EMBL/GenBank/DDBJ databases">
        <authorList>
            <person name="Yoon J."/>
        </authorList>
    </citation>
    <scope>NUCLEOTIDE SEQUENCE [LARGE SCALE GENOMIC DNA]</scope>
    <source>
        <strain evidence="2 3">KMU-166</strain>
    </source>
</reference>
<evidence type="ECO:0000313" key="2">
    <source>
        <dbReference type="EMBL" id="NKI17162.1"/>
    </source>
</evidence>
<comment type="caution">
    <text evidence="2">The sequence shown here is derived from an EMBL/GenBank/DDBJ whole genome shotgun (WGS) entry which is preliminary data.</text>
</comment>
<accession>A0ABX1GDA9</accession>
<keyword evidence="3" id="KW-1185">Reference proteome</keyword>
<evidence type="ECO:0000256" key="1">
    <source>
        <dbReference type="SAM" id="SignalP"/>
    </source>
</evidence>
<organism evidence="2 3">
    <name type="scientific">Spongiibacter thalassae</name>
    <dbReference type="NCBI Taxonomy" id="2721624"/>
    <lineage>
        <taxon>Bacteria</taxon>
        <taxon>Pseudomonadati</taxon>
        <taxon>Pseudomonadota</taxon>
        <taxon>Gammaproteobacteria</taxon>
        <taxon>Cellvibrionales</taxon>
        <taxon>Spongiibacteraceae</taxon>
        <taxon>Spongiibacter</taxon>
    </lineage>
</organism>
<sequence length="269" mass="30080">MIHRLFTAGIALLFSLGSPSSYAASPRLDYTLVASYPHIDSVFTQGLELFQGRLYESSGLYGRSRVLSSPFPPDTTIPKDLRGVALPDWFFAEGLTFYRGRLYLLSWREGMLFVLDPHSFTLLEKHRYAGHGWGLCAQKDRLVMSDGSATLQWRDPKTFAALGSLRVRDQNGPVDKLNELECHGPYILANRWKSTEVFIISAHSGMVIARLDLSALVPPGLHEEAVLNGIAYDANDGSWLVTGKLWPNIHRIRFTLPKLSPVEASPEQH</sequence>
<dbReference type="Proteomes" id="UP000765845">
    <property type="component" value="Unassembled WGS sequence"/>
</dbReference>
<dbReference type="RefSeq" id="WP_168449684.1">
    <property type="nucleotide sequence ID" value="NZ_JAAWWK010000002.1"/>
</dbReference>
<feature type="chain" id="PRO_5046168059" evidence="1">
    <location>
        <begin position="24"/>
        <end position="269"/>
    </location>
</feature>
<dbReference type="PANTHER" id="PTHR31270">
    <property type="entry name" value="GLUTAMINYL-PEPTIDE CYCLOTRANSFERASE"/>
    <property type="match status" value="1"/>
</dbReference>
<dbReference type="Pfam" id="PF05096">
    <property type="entry name" value="Glu_cyclase_2"/>
    <property type="match status" value="1"/>
</dbReference>
<evidence type="ECO:0000313" key="3">
    <source>
        <dbReference type="Proteomes" id="UP000765845"/>
    </source>
</evidence>